<feature type="transmembrane region" description="Helical" evidence="10">
    <location>
        <begin position="1072"/>
        <end position="1099"/>
    </location>
</feature>
<dbReference type="Pfam" id="PF25387">
    <property type="entry name" value="ADGRF3_N"/>
    <property type="match status" value="1"/>
</dbReference>
<dbReference type="InterPro" id="IPR000203">
    <property type="entry name" value="GPS"/>
</dbReference>
<evidence type="ECO:0000259" key="11">
    <source>
        <dbReference type="PROSITE" id="PS50024"/>
    </source>
</evidence>
<evidence type="ECO:0000313" key="15">
    <source>
        <dbReference type="EMBL" id="RMC17129.1"/>
    </source>
</evidence>
<reference evidence="15 16" key="1">
    <citation type="submission" date="2018-07" db="EMBL/GenBank/DDBJ databases">
        <title>A high quality draft genome assembly of the barn swallow (H. rustica rustica).</title>
        <authorList>
            <person name="Formenti G."/>
            <person name="Chiara M."/>
            <person name="Poveda L."/>
            <person name="Francoijs K.-J."/>
            <person name="Bonisoli-Alquati A."/>
            <person name="Canova L."/>
            <person name="Gianfranceschi L."/>
            <person name="Horner D.S."/>
            <person name="Saino N."/>
        </authorList>
    </citation>
    <scope>NUCLEOTIDE SEQUENCE [LARGE SCALE GENOMIC DNA]</scope>
    <source>
        <strain evidence="15">Chelidonia</strain>
        <tissue evidence="15">Blood</tissue>
    </source>
</reference>
<feature type="domain" description="G-protein coupled receptors family 2 profile 2" evidence="13">
    <location>
        <begin position="1070"/>
        <end position="1321"/>
    </location>
</feature>
<dbReference type="OrthoDB" id="10040049at2759"/>
<dbReference type="InterPro" id="IPR046338">
    <property type="entry name" value="GAIN_dom_sf"/>
</dbReference>
<dbReference type="SUPFAM" id="SSF82671">
    <property type="entry name" value="SEA domain"/>
    <property type="match status" value="1"/>
</dbReference>
<dbReference type="GO" id="GO:0019216">
    <property type="term" value="P:regulation of lipid metabolic process"/>
    <property type="evidence" value="ECO:0007669"/>
    <property type="project" value="TreeGrafter"/>
</dbReference>
<evidence type="ECO:0000259" key="13">
    <source>
        <dbReference type="PROSITE" id="PS50261"/>
    </source>
</evidence>
<keyword evidence="3" id="KW-1003">Cell membrane</keyword>
<dbReference type="Pfam" id="PF01390">
    <property type="entry name" value="SEA"/>
    <property type="match status" value="1"/>
</dbReference>
<dbReference type="InterPro" id="IPR017981">
    <property type="entry name" value="GPCR_2-like_7TM"/>
</dbReference>
<dbReference type="PROSITE" id="PS50024">
    <property type="entry name" value="SEA"/>
    <property type="match status" value="1"/>
</dbReference>
<evidence type="ECO:0000256" key="3">
    <source>
        <dbReference type="ARBA" id="ARBA00022475"/>
    </source>
</evidence>
<feature type="transmembrane region" description="Helical" evidence="10">
    <location>
        <begin position="1278"/>
        <end position="1298"/>
    </location>
</feature>
<evidence type="ECO:0000256" key="7">
    <source>
        <dbReference type="ARBA" id="ARBA00023136"/>
    </source>
</evidence>
<dbReference type="GO" id="GO:0031410">
    <property type="term" value="C:cytoplasmic vesicle"/>
    <property type="evidence" value="ECO:0007669"/>
    <property type="project" value="TreeGrafter"/>
</dbReference>
<evidence type="ECO:0000256" key="2">
    <source>
        <dbReference type="ARBA" id="ARBA00007343"/>
    </source>
</evidence>
<dbReference type="GO" id="GO:0045444">
    <property type="term" value="P:fat cell differentiation"/>
    <property type="evidence" value="ECO:0007669"/>
    <property type="project" value="TreeGrafter"/>
</dbReference>
<dbReference type="InterPro" id="IPR000832">
    <property type="entry name" value="GPCR_2_secretin-like"/>
</dbReference>
<dbReference type="InterPro" id="IPR057244">
    <property type="entry name" value="GAIN_B"/>
</dbReference>
<dbReference type="SMART" id="SM00408">
    <property type="entry name" value="IGc2"/>
    <property type="match status" value="1"/>
</dbReference>
<dbReference type="Pfam" id="PF00002">
    <property type="entry name" value="7tm_2"/>
    <property type="match status" value="1"/>
</dbReference>
<feature type="domain" description="Ig-like" evidence="14">
    <location>
        <begin position="537"/>
        <end position="628"/>
    </location>
</feature>
<dbReference type="Pfam" id="PF13927">
    <property type="entry name" value="Ig_3"/>
    <property type="match status" value="1"/>
</dbReference>
<feature type="domain" description="GAIN-B" evidence="12">
    <location>
        <begin position="908"/>
        <end position="1065"/>
    </location>
</feature>
<dbReference type="SMART" id="SM00409">
    <property type="entry name" value="IG"/>
    <property type="match status" value="2"/>
</dbReference>
<protein>
    <recommendedName>
        <fullName evidence="17">G-protein coupled receptors family 2 profile 2 domain-containing protein</fullName>
    </recommendedName>
</protein>
<dbReference type="GO" id="GO:0005886">
    <property type="term" value="C:plasma membrane"/>
    <property type="evidence" value="ECO:0007669"/>
    <property type="project" value="UniProtKB-SubCell"/>
</dbReference>
<dbReference type="InterPro" id="IPR003599">
    <property type="entry name" value="Ig_sub"/>
</dbReference>
<feature type="transmembrane region" description="Helical" evidence="10">
    <location>
        <begin position="1111"/>
        <end position="1133"/>
    </location>
</feature>
<dbReference type="SMART" id="SM00303">
    <property type="entry name" value="GPS"/>
    <property type="match status" value="1"/>
</dbReference>
<dbReference type="InterPro" id="IPR013783">
    <property type="entry name" value="Ig-like_fold"/>
</dbReference>
<gene>
    <name evidence="15" type="ORF">DUI87_05706</name>
</gene>
<dbReference type="Gene3D" id="2.60.40.10">
    <property type="entry name" value="Immunoglobulins"/>
    <property type="match status" value="2"/>
</dbReference>
<dbReference type="EMBL" id="QRBI01000099">
    <property type="protein sequence ID" value="RMC17129.1"/>
    <property type="molecule type" value="Genomic_DNA"/>
</dbReference>
<dbReference type="PANTHER" id="PTHR45813">
    <property type="entry name" value="IG-LIKE DOMAIN-CONTAINING PROTEIN"/>
    <property type="match status" value="1"/>
</dbReference>
<dbReference type="InterPro" id="IPR057400">
    <property type="entry name" value="ADGRF3/5_N"/>
</dbReference>
<dbReference type="InterPro" id="IPR036364">
    <property type="entry name" value="SEA_dom_sf"/>
</dbReference>
<dbReference type="PROSITE" id="PS50221">
    <property type="entry name" value="GAIN_B"/>
    <property type="match status" value="1"/>
</dbReference>
<keyword evidence="9" id="KW-0325">Glycoprotein</keyword>
<comment type="similarity">
    <text evidence="2">Belongs to the G-protein coupled receptor 2 family. Adhesion G-protein coupled receptor (ADGR) subfamily.</text>
</comment>
<dbReference type="Proteomes" id="UP000269221">
    <property type="component" value="Unassembled WGS sequence"/>
</dbReference>
<evidence type="ECO:0000256" key="4">
    <source>
        <dbReference type="ARBA" id="ARBA00022692"/>
    </source>
</evidence>
<keyword evidence="6 10" id="KW-1133">Transmembrane helix</keyword>
<dbReference type="InterPro" id="IPR007110">
    <property type="entry name" value="Ig-like_dom"/>
</dbReference>
<dbReference type="SUPFAM" id="SSF81321">
    <property type="entry name" value="Family A G protein-coupled receptor-like"/>
    <property type="match status" value="1"/>
</dbReference>
<dbReference type="PRINTS" id="PR01695">
    <property type="entry name" value="IGHEPTARCPTR"/>
</dbReference>
<feature type="domain" description="Ig-like" evidence="14">
    <location>
        <begin position="315"/>
        <end position="428"/>
    </location>
</feature>
<proteinExistence type="inferred from homology"/>
<evidence type="ECO:0008006" key="17">
    <source>
        <dbReference type="Google" id="ProtNLM"/>
    </source>
</evidence>
<comment type="subcellular location">
    <subcellularLocation>
        <location evidence="1">Cell membrane</location>
        <topology evidence="1">Multi-pass membrane protein</topology>
    </subcellularLocation>
</comment>
<keyword evidence="8" id="KW-1015">Disulfide bond</keyword>
<feature type="domain" description="Ig-like" evidence="14">
    <location>
        <begin position="436"/>
        <end position="532"/>
    </location>
</feature>
<dbReference type="Gene3D" id="1.20.1070.10">
    <property type="entry name" value="Rhodopsin 7-helix transmembrane proteins"/>
    <property type="match status" value="1"/>
</dbReference>
<evidence type="ECO:0000313" key="16">
    <source>
        <dbReference type="Proteomes" id="UP000269221"/>
    </source>
</evidence>
<dbReference type="InterPro" id="IPR000082">
    <property type="entry name" value="SEA_dom"/>
</dbReference>
<evidence type="ECO:0000259" key="12">
    <source>
        <dbReference type="PROSITE" id="PS50221"/>
    </source>
</evidence>
<dbReference type="PROSITE" id="PS50261">
    <property type="entry name" value="G_PROTEIN_RECEP_F2_4"/>
    <property type="match status" value="1"/>
</dbReference>
<feature type="transmembrane region" description="Helical" evidence="10">
    <location>
        <begin position="1229"/>
        <end position="1257"/>
    </location>
</feature>
<evidence type="ECO:0000256" key="10">
    <source>
        <dbReference type="SAM" id="Phobius"/>
    </source>
</evidence>
<dbReference type="GO" id="GO:0007189">
    <property type="term" value="P:adenylate cyclase-activating G protein-coupled receptor signaling pathway"/>
    <property type="evidence" value="ECO:0007669"/>
    <property type="project" value="TreeGrafter"/>
</dbReference>
<dbReference type="GO" id="GO:0007166">
    <property type="term" value="P:cell surface receptor signaling pathway"/>
    <property type="evidence" value="ECO:0007669"/>
    <property type="project" value="InterPro"/>
</dbReference>
<dbReference type="SUPFAM" id="SSF48726">
    <property type="entry name" value="Immunoglobulin"/>
    <property type="match status" value="2"/>
</dbReference>
<dbReference type="Pfam" id="PF01825">
    <property type="entry name" value="GPS"/>
    <property type="match status" value="1"/>
</dbReference>
<keyword evidence="5" id="KW-0732">Signal</keyword>
<accession>A0A3M0KV17</accession>
<evidence type="ECO:0000256" key="8">
    <source>
        <dbReference type="ARBA" id="ARBA00023157"/>
    </source>
</evidence>
<dbReference type="InterPro" id="IPR051587">
    <property type="entry name" value="Adhesion_GPCR"/>
</dbReference>
<evidence type="ECO:0000259" key="14">
    <source>
        <dbReference type="PROSITE" id="PS50835"/>
    </source>
</evidence>
<feature type="transmembrane region" description="Helical" evidence="10">
    <location>
        <begin position="1153"/>
        <end position="1175"/>
    </location>
</feature>
<feature type="domain" description="SEA" evidence="11">
    <location>
        <begin position="229"/>
        <end position="353"/>
    </location>
</feature>
<dbReference type="GO" id="GO:0004930">
    <property type="term" value="F:G protein-coupled receptor activity"/>
    <property type="evidence" value="ECO:0007669"/>
    <property type="project" value="InterPro"/>
</dbReference>
<comment type="caution">
    <text evidence="15">The sequence shown here is derived from an EMBL/GenBank/DDBJ whole genome shotgun (WGS) entry which is preliminary data.</text>
</comment>
<evidence type="ECO:0000256" key="1">
    <source>
        <dbReference type="ARBA" id="ARBA00004651"/>
    </source>
</evidence>
<dbReference type="PANTHER" id="PTHR45813:SF4">
    <property type="entry name" value="ADHESION G PROTEIN-COUPLED RECEPTOR F5"/>
    <property type="match status" value="1"/>
</dbReference>
<evidence type="ECO:0000256" key="5">
    <source>
        <dbReference type="ARBA" id="ARBA00022729"/>
    </source>
</evidence>
<keyword evidence="7 10" id="KW-0472">Membrane</keyword>
<dbReference type="PRINTS" id="PR00249">
    <property type="entry name" value="GPCRSECRETIN"/>
</dbReference>
<organism evidence="15 16">
    <name type="scientific">Hirundo rustica rustica</name>
    <dbReference type="NCBI Taxonomy" id="333673"/>
    <lineage>
        <taxon>Eukaryota</taxon>
        <taxon>Metazoa</taxon>
        <taxon>Chordata</taxon>
        <taxon>Craniata</taxon>
        <taxon>Vertebrata</taxon>
        <taxon>Euteleostomi</taxon>
        <taxon>Archelosauria</taxon>
        <taxon>Archosauria</taxon>
        <taxon>Dinosauria</taxon>
        <taxon>Saurischia</taxon>
        <taxon>Theropoda</taxon>
        <taxon>Coelurosauria</taxon>
        <taxon>Aves</taxon>
        <taxon>Neognathae</taxon>
        <taxon>Neoaves</taxon>
        <taxon>Telluraves</taxon>
        <taxon>Australaves</taxon>
        <taxon>Passeriformes</taxon>
        <taxon>Sylvioidea</taxon>
        <taxon>Hirundinidae</taxon>
        <taxon>Hirundo</taxon>
    </lineage>
</organism>
<dbReference type="Gene3D" id="2.60.220.50">
    <property type="match status" value="1"/>
</dbReference>
<dbReference type="STRING" id="333673.A0A3M0KV17"/>
<dbReference type="InterPro" id="IPR036179">
    <property type="entry name" value="Ig-like_dom_sf"/>
</dbReference>
<evidence type="ECO:0000256" key="9">
    <source>
        <dbReference type="ARBA" id="ARBA00023180"/>
    </source>
</evidence>
<dbReference type="PROSITE" id="PS50835">
    <property type="entry name" value="IG_LIKE"/>
    <property type="match status" value="3"/>
</dbReference>
<name>A0A3M0KV17_HIRRU</name>
<evidence type="ECO:0000256" key="6">
    <source>
        <dbReference type="ARBA" id="ARBA00022989"/>
    </source>
</evidence>
<keyword evidence="4 10" id="KW-0812">Transmembrane</keyword>
<sequence>MTVLGGNELVTSKEKDISIQVKSHSRWISLRTTFGEKSHKSLLGIHLGDIKYIPGYKLLATLFQFTRLHNKVTRQNAIPNHYRSPLPVPAGLSMLPDITGLKLLSILLCMLILDLPLPEYAVDIEVILQDSSYLEEIRDYFKNINLPINISNAQTTVSNTSITTVCLPSGENSSCCSCENGYAWPSTVCSDVMPCPSLSMELALPCGYMQKMPFYGPYCEPQTEESCGMGEPIVLNMSVRLDSDFQDDLKDSSSALYQKYKADLEKAFNASYRCLPGFVSAAVTGFSPGSVFVNYEVRTGAASFAQVEHSHRAVPQFLDSSYQLNQFTFTRVITNQTNFTVKPSNIFEGDTVRLTCEINSTFANATWYHFDQIISTSSRYSIETVLATRRSILKITNVTTKDSGSYSCVFIMSSPYHTEIHNATETISVFPLNVTPNFEDIDVTCNSPEVQAKGFLLSCCIDRHLKSLKVSWKVNGTINITGTSILSGNCTGYLLNISESLCPPEKSGAVTTYTCELETGHGARRTRSIGVTYLRKAHVRISSSTNSTVSEGYGFNVTCESDVSNYDIISWKIQSGNDTKTVDCNMCIENKRFPAISVLSVKSASQNWTGTYICTFSQKNLESSANVTIKVISLPLKQNILIDPIAASIQCQVPHALECCISVNTVRDYRVTFFVQQNEFQVEKKKKDNLLCYMYNHTEKECNKEKEFVAYCRFINSIGKGVDSEHIRLHLIPEKKMSCSDKLGIGTEGSILIKPCCDVKNPNGFTRGSITYRCINSSWKVARNDCLSGPINDLLSSAESLANSPDAKAQLPFYLQQLNEQTKNEQTTINNSSANLGAIVTILGTISSIPVEAEKANMENFLFTVDLIVNDSTTGVWEDLNKEETQQSSLLLQSVENFSRSLQPVNNTIPFIKGNTVQLQGIVVKENNNTDYNKDFNSTENLSVKVLISETEIQTLTQNSTIVSVMYSRLGHILPRNTFKHVNGLLLSTTLSSNRSQNFDVNMTFAKKDLSLKMPECVFWNFTLNNGRGDWDTHGCTPTESGNYVICSCNHLTSFSILMSPDRSPEPIFEDYISYIGLAISIVSLVVCIIIESLVWKYVTNNTTSYMRHVCILNIATSLLIADVWFIVTASITDQNQQMSRDICVMATFFIHFFYLCVFFWMLSLGLILFYRLVFILHNTSKTTQKAVAFCLGYVCPFVIAVTTIAVTLPKNGYTRKDICWLNWKDSKALLAFVIPALIIVATNLFIAAVVIIKILRPTIGDRSSGQERKSLFQIGKSVAILTPLLGLTWGFGLATIIKNSHQAFHILFSLLNALQMCHVDKTDLQITSYYASSFGINFTAEDQEKSPVMFRWANLNIPVSIYGPAGGTMLCFYTRSPAEEEFIIQMEFTAIKARQLSVCPGIGFVPPQGQEDFELPFAELHKIPVIPFLQPFEANTEYLLQSHPPLPLKILPRHIPCLTEALPILNCGNLKGPLPRHTKEVHWESPGLLVDCFILTKLRLGEFFWNNHFWLMCKAEKLREVEFSKVCQS</sequence>
<dbReference type="InterPro" id="IPR003598">
    <property type="entry name" value="Ig_sub2"/>
</dbReference>
<dbReference type="InterPro" id="IPR008078">
    <property type="entry name" value="GPCR_2_Ig-hepta-like_rcpt"/>
</dbReference>
<feature type="transmembrane region" description="Helical" evidence="10">
    <location>
        <begin position="1187"/>
        <end position="1209"/>
    </location>
</feature>
<keyword evidence="16" id="KW-1185">Reference proteome</keyword>
<dbReference type="GO" id="GO:0006112">
    <property type="term" value="P:energy reserve metabolic process"/>
    <property type="evidence" value="ECO:0007669"/>
    <property type="project" value="TreeGrafter"/>
</dbReference>
<dbReference type="FunFam" id="1.20.1070.10:FF:000058">
    <property type="entry name" value="Adhesion G protein-coupled receptor F5"/>
    <property type="match status" value="1"/>
</dbReference>